<accession>A0A1X1ZTX7</accession>
<dbReference type="AlphaFoldDB" id="A0A1X1ZTX7"/>
<dbReference type="Proteomes" id="UP000193781">
    <property type="component" value="Unassembled WGS sequence"/>
</dbReference>
<evidence type="ECO:0000313" key="3">
    <source>
        <dbReference type="Proteomes" id="UP000193781"/>
    </source>
</evidence>
<feature type="compositionally biased region" description="Polar residues" evidence="1">
    <location>
        <begin position="14"/>
        <end position="24"/>
    </location>
</feature>
<organism evidence="2 3">
    <name type="scientific">Mycobacterium nebraskense</name>
    <dbReference type="NCBI Taxonomy" id="244292"/>
    <lineage>
        <taxon>Bacteria</taxon>
        <taxon>Bacillati</taxon>
        <taxon>Actinomycetota</taxon>
        <taxon>Actinomycetes</taxon>
        <taxon>Mycobacteriales</taxon>
        <taxon>Mycobacteriaceae</taxon>
        <taxon>Mycobacterium</taxon>
    </lineage>
</organism>
<sequence length="80" mass="8358">MPTDSVASVRRGATESTIPATSRRSSIDHTPARSPNCLCWLRTGTPLAAPASLAITSSAVPKYSCDTILGLPSTRADSTR</sequence>
<proteinExistence type="predicted"/>
<keyword evidence="3" id="KW-1185">Reference proteome</keyword>
<feature type="region of interest" description="Disordered" evidence="1">
    <location>
        <begin position="1"/>
        <end position="32"/>
    </location>
</feature>
<protein>
    <submittedName>
        <fullName evidence="2">Uncharacterized protein</fullName>
    </submittedName>
</protein>
<comment type="caution">
    <text evidence="2">The sequence shown here is derived from an EMBL/GenBank/DDBJ whole genome shotgun (WGS) entry which is preliminary data.</text>
</comment>
<name>A0A1X1ZTX7_9MYCO</name>
<evidence type="ECO:0000256" key="1">
    <source>
        <dbReference type="SAM" id="MobiDB-lite"/>
    </source>
</evidence>
<reference evidence="2 3" key="1">
    <citation type="submission" date="2016-01" db="EMBL/GenBank/DDBJ databases">
        <title>The new phylogeny of the genus Mycobacterium.</title>
        <authorList>
            <person name="Tarcisio F."/>
            <person name="Conor M."/>
            <person name="Antonella G."/>
            <person name="Elisabetta G."/>
            <person name="Giulia F.S."/>
            <person name="Sara T."/>
            <person name="Anna F."/>
            <person name="Clotilde B."/>
            <person name="Roberto B."/>
            <person name="Veronica D.S."/>
            <person name="Fabio R."/>
            <person name="Monica P."/>
            <person name="Olivier J."/>
            <person name="Enrico T."/>
            <person name="Nicola S."/>
        </authorList>
    </citation>
    <scope>NUCLEOTIDE SEQUENCE [LARGE SCALE GENOMIC DNA]</scope>
    <source>
        <strain evidence="2 3">DSM 44803</strain>
    </source>
</reference>
<dbReference type="EMBL" id="LQPH01000082">
    <property type="protein sequence ID" value="ORW26895.1"/>
    <property type="molecule type" value="Genomic_DNA"/>
</dbReference>
<gene>
    <name evidence="2" type="ORF">AWC17_29950</name>
</gene>
<evidence type="ECO:0000313" key="2">
    <source>
        <dbReference type="EMBL" id="ORW26895.1"/>
    </source>
</evidence>